<dbReference type="EMBL" id="BAABME010001681">
    <property type="protein sequence ID" value="GAA0150911.1"/>
    <property type="molecule type" value="Genomic_DNA"/>
</dbReference>
<proteinExistence type="predicted"/>
<protein>
    <submittedName>
        <fullName evidence="1">Uncharacterized protein</fullName>
    </submittedName>
</protein>
<gene>
    <name evidence="1" type="ORF">LIER_09746</name>
</gene>
<organism evidence="1 2">
    <name type="scientific">Lithospermum erythrorhizon</name>
    <name type="common">Purple gromwell</name>
    <name type="synonym">Lithospermum officinale var. erythrorhizon</name>
    <dbReference type="NCBI Taxonomy" id="34254"/>
    <lineage>
        <taxon>Eukaryota</taxon>
        <taxon>Viridiplantae</taxon>
        <taxon>Streptophyta</taxon>
        <taxon>Embryophyta</taxon>
        <taxon>Tracheophyta</taxon>
        <taxon>Spermatophyta</taxon>
        <taxon>Magnoliopsida</taxon>
        <taxon>eudicotyledons</taxon>
        <taxon>Gunneridae</taxon>
        <taxon>Pentapetalae</taxon>
        <taxon>asterids</taxon>
        <taxon>lamiids</taxon>
        <taxon>Boraginales</taxon>
        <taxon>Boraginaceae</taxon>
        <taxon>Boraginoideae</taxon>
        <taxon>Lithospermeae</taxon>
        <taxon>Lithospermum</taxon>
    </lineage>
</organism>
<evidence type="ECO:0000313" key="2">
    <source>
        <dbReference type="Proteomes" id="UP001454036"/>
    </source>
</evidence>
<keyword evidence="2" id="KW-1185">Reference proteome</keyword>
<name>A0AAV3PIU0_LITER</name>
<dbReference type="AlphaFoldDB" id="A0AAV3PIU0"/>
<comment type="caution">
    <text evidence="1">The sequence shown here is derived from an EMBL/GenBank/DDBJ whole genome shotgun (WGS) entry which is preliminary data.</text>
</comment>
<accession>A0AAV3PIU0</accession>
<dbReference type="Proteomes" id="UP001454036">
    <property type="component" value="Unassembled WGS sequence"/>
</dbReference>
<evidence type="ECO:0000313" key="1">
    <source>
        <dbReference type="EMBL" id="GAA0150911.1"/>
    </source>
</evidence>
<reference evidence="1 2" key="1">
    <citation type="submission" date="2024-01" db="EMBL/GenBank/DDBJ databases">
        <title>The complete chloroplast genome sequence of Lithospermum erythrorhizon: insights into the phylogenetic relationship among Boraginaceae species and the maternal lineages of purple gromwells.</title>
        <authorList>
            <person name="Okada T."/>
            <person name="Watanabe K."/>
        </authorList>
    </citation>
    <scope>NUCLEOTIDE SEQUENCE [LARGE SCALE GENOMIC DNA]</scope>
</reference>
<sequence>MVISYNRPLQPTNLILSDVGHDMKIEALNDLGILGDVEGAHAGTSVSKFHFGHHTIAMDHPLVQNIQIGDMAEDKDNTCFEDPKRMKIEVGILSYAQDVYVMEIETTNKSGMVNDSNEILEDVERAPIESTVTELSVESHSSVIDNP</sequence>